<dbReference type="InterPro" id="IPR021991">
    <property type="entry name" value="TTD_dom"/>
</dbReference>
<gene>
    <name evidence="2" type="ORF">SK128_004256</name>
</gene>
<dbReference type="GO" id="GO:0061630">
    <property type="term" value="F:ubiquitin protein ligase activity"/>
    <property type="evidence" value="ECO:0007669"/>
    <property type="project" value="TreeGrafter"/>
</dbReference>
<evidence type="ECO:0000259" key="1">
    <source>
        <dbReference type="Pfam" id="PF12148"/>
    </source>
</evidence>
<proteinExistence type="predicted"/>
<dbReference type="InterPro" id="IPR045134">
    <property type="entry name" value="UHRF1/2-like"/>
</dbReference>
<dbReference type="CDD" id="cd20388">
    <property type="entry name" value="Tudor_UHRF_rpt2"/>
    <property type="match status" value="1"/>
</dbReference>
<dbReference type="GO" id="GO:0016567">
    <property type="term" value="P:protein ubiquitination"/>
    <property type="evidence" value="ECO:0007669"/>
    <property type="project" value="TreeGrafter"/>
</dbReference>
<evidence type="ECO:0000313" key="3">
    <source>
        <dbReference type="Proteomes" id="UP001381693"/>
    </source>
</evidence>
<dbReference type="Gene3D" id="2.30.30.30">
    <property type="match status" value="1"/>
</dbReference>
<comment type="caution">
    <text evidence="2">The sequence shown here is derived from an EMBL/GenBank/DDBJ whole genome shotgun (WGS) entry which is preliminary data.</text>
</comment>
<keyword evidence="3" id="KW-1185">Reference proteome</keyword>
<evidence type="ECO:0000313" key="2">
    <source>
        <dbReference type="EMBL" id="KAK7006072.1"/>
    </source>
</evidence>
<feature type="domain" description="UHRF1 tandem tudor" evidence="1">
    <location>
        <begin position="69"/>
        <end position="209"/>
    </location>
</feature>
<name>A0AAN8WG16_HALRR</name>
<dbReference type="Gene3D" id="2.30.30.140">
    <property type="match status" value="1"/>
</dbReference>
<dbReference type="GO" id="GO:0044027">
    <property type="term" value="P:negative regulation of gene expression via chromosomal CpG island methylation"/>
    <property type="evidence" value="ECO:0007669"/>
    <property type="project" value="TreeGrafter"/>
</dbReference>
<accession>A0AAN8WG16</accession>
<protein>
    <recommendedName>
        <fullName evidence="1">UHRF1 tandem tudor domain-containing protein</fullName>
    </recommendedName>
</protein>
<dbReference type="PANTHER" id="PTHR14140:SF45">
    <property type="entry name" value="RING-TYPE E3 UBIQUITIN TRANSFERASE"/>
    <property type="match status" value="1"/>
</dbReference>
<dbReference type="EMBL" id="JAXCGZ010023738">
    <property type="protein sequence ID" value="KAK7006072.1"/>
    <property type="molecule type" value="Genomic_DNA"/>
</dbReference>
<reference evidence="2 3" key="1">
    <citation type="submission" date="2023-11" db="EMBL/GenBank/DDBJ databases">
        <title>Halocaridina rubra genome assembly.</title>
        <authorList>
            <person name="Smith C."/>
        </authorList>
    </citation>
    <scope>NUCLEOTIDE SEQUENCE [LARGE SCALE GENOMIC DNA]</scope>
    <source>
        <strain evidence="2">EP-1</strain>
        <tissue evidence="2">Whole</tissue>
    </source>
</reference>
<dbReference type="Proteomes" id="UP001381693">
    <property type="component" value="Unassembled WGS sequence"/>
</dbReference>
<dbReference type="AlphaFoldDB" id="A0AAN8WG16"/>
<dbReference type="CDD" id="cd20387">
    <property type="entry name" value="Tudor_UHRF_rpt1"/>
    <property type="match status" value="1"/>
</dbReference>
<dbReference type="PANTHER" id="PTHR14140">
    <property type="entry name" value="E3 UBIQUITIN-PROTEIN LIGASE UHRF-RELATED"/>
    <property type="match status" value="1"/>
</dbReference>
<dbReference type="InterPro" id="IPR014722">
    <property type="entry name" value="Rib_uL2_dom2"/>
</dbReference>
<dbReference type="Pfam" id="PF12148">
    <property type="entry name" value="TTD"/>
    <property type="match status" value="1"/>
</dbReference>
<organism evidence="2 3">
    <name type="scientific">Halocaridina rubra</name>
    <name type="common">Hawaiian red shrimp</name>
    <dbReference type="NCBI Taxonomy" id="373956"/>
    <lineage>
        <taxon>Eukaryota</taxon>
        <taxon>Metazoa</taxon>
        <taxon>Ecdysozoa</taxon>
        <taxon>Arthropoda</taxon>
        <taxon>Crustacea</taxon>
        <taxon>Multicrustacea</taxon>
        <taxon>Malacostraca</taxon>
        <taxon>Eumalacostraca</taxon>
        <taxon>Eucarida</taxon>
        <taxon>Decapoda</taxon>
        <taxon>Pleocyemata</taxon>
        <taxon>Caridea</taxon>
        <taxon>Atyoidea</taxon>
        <taxon>Atyidae</taxon>
        <taxon>Halocaridina</taxon>
    </lineage>
</organism>
<sequence>MENGYTLFDYNINVNDVIMLMIKPVLSDVRADNTLKKNGILKKDLEPRDKKNVENENQKSIKEVEGESEYYKVGDLVDALYVSCGTWWEAKILKITLNPVKYQEDGFLYHIAFENYEDELIPLTLKHIRPRAWKLVDLDDLKPGDMIMANYNLEDPQERGHWYDCKVKKTINTRTQKEVIATVYLDSDESPLEDCRLCFVKELFKIEKNVKFSERESDMEMGLARGSSPAISK</sequence>